<dbReference type="Gene3D" id="2.60.200.20">
    <property type="match status" value="1"/>
</dbReference>
<gene>
    <name evidence="10" type="ORF">NVV95_15755</name>
</gene>
<reference evidence="10" key="1">
    <citation type="submission" date="2022-08" db="EMBL/GenBank/DDBJ databases">
        <authorList>
            <person name="Deng Y."/>
            <person name="Han X.-F."/>
            <person name="Zhang Y.-Q."/>
        </authorList>
    </citation>
    <scope>NUCLEOTIDE SEQUENCE</scope>
    <source>
        <strain evidence="10">CPCC 205716</strain>
    </source>
</reference>
<feature type="region of interest" description="Disordered" evidence="7">
    <location>
        <begin position="290"/>
        <end position="319"/>
    </location>
</feature>
<keyword evidence="6 8" id="KW-0472">Membrane</keyword>
<keyword evidence="11" id="KW-1185">Reference proteome</keyword>
<evidence type="ECO:0000256" key="7">
    <source>
        <dbReference type="SAM" id="MobiDB-lite"/>
    </source>
</evidence>
<feature type="compositionally biased region" description="Low complexity" evidence="7">
    <location>
        <begin position="247"/>
        <end position="262"/>
    </location>
</feature>
<evidence type="ECO:0000256" key="3">
    <source>
        <dbReference type="ARBA" id="ARBA00022553"/>
    </source>
</evidence>
<feature type="transmembrane region" description="Helical" evidence="8">
    <location>
        <begin position="82"/>
        <end position="105"/>
    </location>
</feature>
<feature type="transmembrane region" description="Helical" evidence="8">
    <location>
        <begin position="174"/>
        <end position="195"/>
    </location>
</feature>
<evidence type="ECO:0000256" key="2">
    <source>
        <dbReference type="ARBA" id="ARBA00022475"/>
    </source>
</evidence>
<name>A0ABT2GM47_9MICO</name>
<organism evidence="10 11">
    <name type="scientific">Herbiconiux gentiana</name>
    <dbReference type="NCBI Taxonomy" id="2970912"/>
    <lineage>
        <taxon>Bacteria</taxon>
        <taxon>Bacillati</taxon>
        <taxon>Actinomycetota</taxon>
        <taxon>Actinomycetes</taxon>
        <taxon>Micrococcales</taxon>
        <taxon>Microbacteriaceae</taxon>
        <taxon>Herbiconiux</taxon>
    </lineage>
</organism>
<evidence type="ECO:0000256" key="1">
    <source>
        <dbReference type="ARBA" id="ARBA00004651"/>
    </source>
</evidence>
<evidence type="ECO:0000256" key="5">
    <source>
        <dbReference type="ARBA" id="ARBA00022989"/>
    </source>
</evidence>
<evidence type="ECO:0000259" key="9">
    <source>
        <dbReference type="PROSITE" id="PS50006"/>
    </source>
</evidence>
<dbReference type="SUPFAM" id="SSF49879">
    <property type="entry name" value="SMAD/FHA domain"/>
    <property type="match status" value="1"/>
</dbReference>
<keyword evidence="2" id="KW-1003">Cell membrane</keyword>
<feature type="compositionally biased region" description="Pro residues" evidence="7">
    <location>
        <begin position="263"/>
        <end position="272"/>
    </location>
</feature>
<keyword evidence="4 8" id="KW-0812">Transmembrane</keyword>
<dbReference type="PROSITE" id="PS50006">
    <property type="entry name" value="FHA_DOMAIN"/>
    <property type="match status" value="1"/>
</dbReference>
<evidence type="ECO:0000313" key="10">
    <source>
        <dbReference type="EMBL" id="MCS5715999.1"/>
    </source>
</evidence>
<accession>A0ABT2GM47</accession>
<feature type="region of interest" description="Disordered" evidence="7">
    <location>
        <begin position="232"/>
        <end position="272"/>
    </location>
</feature>
<evidence type="ECO:0000256" key="8">
    <source>
        <dbReference type="SAM" id="Phobius"/>
    </source>
</evidence>
<sequence>MTDAAHPCVQCGSPVPRNAQFCLVCGTPASAARSQSAALGSVAGQAPAAGPGSAPIDGWRPDPAVEPIREGDLIPAGYGRRVLAFLLDGVFGAVLWLVIVLPLMALGVVAFQTRDTSIAFTGPSAVILLAASVIYPIVSIVLQAQLGFSPGKALMGLRIVRLATLGKVGILRMLLRWLVVAAASLVFLIGQYVVWLSPLWDASKMTRGWHDKLADTWVIDVKAGPNPLKARPGQLLLDESPAPAPVPDARASAARNAGAAPPAAAPVAPPAPPATESFAPIAHVPGFAPSGAGAGAGAERASAPQPAEDDFESTRLSGSGPVSVPAGVIVFRLDTGEVVPITRHGALGRDPVAPGGDPSDLLIALQGDTLSVSKTHLEFGLEGGRVWVSDRGSTNGTALVRSDGAELELDAGERVRVEAGDRIRVGTRVLQVEGSA</sequence>
<dbReference type="InterPro" id="IPR051791">
    <property type="entry name" value="Pra-immunoreactive"/>
</dbReference>
<evidence type="ECO:0000256" key="4">
    <source>
        <dbReference type="ARBA" id="ARBA00022692"/>
    </source>
</evidence>
<feature type="compositionally biased region" description="Low complexity" evidence="7">
    <location>
        <begin position="290"/>
        <end position="304"/>
    </location>
</feature>
<protein>
    <submittedName>
        <fullName evidence="10">RDD family protein</fullName>
    </submittedName>
</protein>
<dbReference type="PANTHER" id="PTHR36115">
    <property type="entry name" value="PROLINE-RICH ANTIGEN HOMOLOG-RELATED"/>
    <property type="match status" value="1"/>
</dbReference>
<dbReference type="Proteomes" id="UP001165580">
    <property type="component" value="Unassembled WGS sequence"/>
</dbReference>
<dbReference type="EMBL" id="JANTEZ010000007">
    <property type="protein sequence ID" value="MCS5715999.1"/>
    <property type="molecule type" value="Genomic_DNA"/>
</dbReference>
<comment type="subcellular location">
    <subcellularLocation>
        <location evidence="1">Cell membrane</location>
        <topology evidence="1">Multi-pass membrane protein</topology>
    </subcellularLocation>
</comment>
<evidence type="ECO:0000256" key="6">
    <source>
        <dbReference type="ARBA" id="ARBA00023136"/>
    </source>
</evidence>
<comment type="caution">
    <text evidence="10">The sequence shown here is derived from an EMBL/GenBank/DDBJ whole genome shotgun (WGS) entry which is preliminary data.</text>
</comment>
<dbReference type="PANTHER" id="PTHR36115:SF6">
    <property type="entry name" value="PROLINE-RICH ANTIGEN HOMOLOG"/>
    <property type="match status" value="1"/>
</dbReference>
<dbReference type="Pfam" id="PF00498">
    <property type="entry name" value="FHA"/>
    <property type="match status" value="1"/>
</dbReference>
<proteinExistence type="predicted"/>
<dbReference type="CDD" id="cd00060">
    <property type="entry name" value="FHA"/>
    <property type="match status" value="1"/>
</dbReference>
<dbReference type="InterPro" id="IPR008984">
    <property type="entry name" value="SMAD_FHA_dom_sf"/>
</dbReference>
<dbReference type="InterPro" id="IPR000253">
    <property type="entry name" value="FHA_dom"/>
</dbReference>
<feature type="transmembrane region" description="Helical" evidence="8">
    <location>
        <begin position="125"/>
        <end position="148"/>
    </location>
</feature>
<keyword evidence="5 8" id="KW-1133">Transmembrane helix</keyword>
<dbReference type="InterPro" id="IPR010432">
    <property type="entry name" value="RDD"/>
</dbReference>
<evidence type="ECO:0000313" key="11">
    <source>
        <dbReference type="Proteomes" id="UP001165580"/>
    </source>
</evidence>
<dbReference type="RefSeq" id="WP_259487501.1">
    <property type="nucleotide sequence ID" value="NZ_JANTEZ010000007.1"/>
</dbReference>
<dbReference type="Pfam" id="PF06271">
    <property type="entry name" value="RDD"/>
    <property type="match status" value="1"/>
</dbReference>
<keyword evidence="3" id="KW-0597">Phosphoprotein</keyword>
<feature type="domain" description="FHA" evidence="9">
    <location>
        <begin position="345"/>
        <end position="399"/>
    </location>
</feature>